<evidence type="ECO:0000313" key="3">
    <source>
        <dbReference type="Proteomes" id="UP000784294"/>
    </source>
</evidence>
<feature type="region of interest" description="Disordered" evidence="1">
    <location>
        <begin position="331"/>
        <end position="357"/>
    </location>
</feature>
<dbReference type="Proteomes" id="UP000784294">
    <property type="component" value="Unassembled WGS sequence"/>
</dbReference>
<reference evidence="2" key="1">
    <citation type="submission" date="2018-11" db="EMBL/GenBank/DDBJ databases">
        <authorList>
            <consortium name="Pathogen Informatics"/>
        </authorList>
    </citation>
    <scope>NUCLEOTIDE SEQUENCE</scope>
</reference>
<feature type="region of interest" description="Disordered" evidence="1">
    <location>
        <begin position="114"/>
        <end position="203"/>
    </location>
</feature>
<comment type="caution">
    <text evidence="2">The sequence shown here is derived from an EMBL/GenBank/DDBJ whole genome shotgun (WGS) entry which is preliminary data.</text>
</comment>
<feature type="region of interest" description="Disordered" evidence="1">
    <location>
        <begin position="49"/>
        <end position="83"/>
    </location>
</feature>
<organism evidence="2 3">
    <name type="scientific">Protopolystoma xenopodis</name>
    <dbReference type="NCBI Taxonomy" id="117903"/>
    <lineage>
        <taxon>Eukaryota</taxon>
        <taxon>Metazoa</taxon>
        <taxon>Spiralia</taxon>
        <taxon>Lophotrochozoa</taxon>
        <taxon>Platyhelminthes</taxon>
        <taxon>Monogenea</taxon>
        <taxon>Polyopisthocotylea</taxon>
        <taxon>Polystomatidea</taxon>
        <taxon>Polystomatidae</taxon>
        <taxon>Protopolystoma</taxon>
    </lineage>
</organism>
<accession>A0A3S5FFF4</accession>
<dbReference type="AlphaFoldDB" id="A0A3S5FFF4"/>
<sequence>MPLPPPPQFIDEEEEEAFSVLKPASSCRSVWHQFGFGCPLLNPFDRSVHSPSANLFEPSNLGQPSSAQRPEAGGNTSLSESPRATNDRFTARLVHAAAPILSVHLPYRSRSLAINTESPRRGGRRTRSSVSPTVRSRALRRAQYSSTAYASVNSTAPSDQTSDSEAYEPADSSPLSSGNMATPGHQVCRQPRPAPLATGKSRSPTARLDFVSRYVADRCWPDGVYVRTGEVYQRLDDWQTRGPIGHWVTTYIPSPLLHADRRAGLEPSSAQTRAGRPALPLPPVPLGDFYPTPPVSRCHDLVECICRQEATWPPYRTQTLTRSSSGRLSPYLFAVGPSSPNERTRARVPSSPSSFGL</sequence>
<name>A0A3S5FFF4_9PLAT</name>
<feature type="non-terminal residue" evidence="2">
    <location>
        <position position="357"/>
    </location>
</feature>
<dbReference type="OrthoDB" id="6242018at2759"/>
<protein>
    <submittedName>
        <fullName evidence="2">Uncharacterized protein</fullName>
    </submittedName>
</protein>
<dbReference type="EMBL" id="CAAALY010122314">
    <property type="protein sequence ID" value="VEL31435.1"/>
    <property type="molecule type" value="Genomic_DNA"/>
</dbReference>
<evidence type="ECO:0000256" key="1">
    <source>
        <dbReference type="SAM" id="MobiDB-lite"/>
    </source>
</evidence>
<proteinExistence type="predicted"/>
<feature type="compositionally biased region" description="Polar residues" evidence="1">
    <location>
        <begin position="143"/>
        <end position="164"/>
    </location>
</feature>
<keyword evidence="3" id="KW-1185">Reference proteome</keyword>
<evidence type="ECO:0000313" key="2">
    <source>
        <dbReference type="EMBL" id="VEL31435.1"/>
    </source>
</evidence>
<feature type="compositionally biased region" description="Polar residues" evidence="1">
    <location>
        <begin position="60"/>
        <end position="83"/>
    </location>
</feature>
<gene>
    <name evidence="2" type="ORF">PXEA_LOCUS24875</name>
</gene>